<dbReference type="AlphaFoldDB" id="A0A059KLP1"/>
<dbReference type="PATRIC" id="fig|1286631.3.peg.2076"/>
<evidence type="ECO:0000313" key="2">
    <source>
        <dbReference type="Proteomes" id="UP000026714"/>
    </source>
</evidence>
<keyword evidence="2" id="KW-1185">Reference proteome</keyword>
<accession>A0A059KLP1</accession>
<sequence>MNCNDLGGLLAVRDEEHDLVTLGGMSADVPSSSAPIRLTSAHRRRLREVWRSAGWPAQDLLEAELLAAGLLERHHDSAGRCTIRVTDAGIQALADSAARNRAARSAHEALVEQVALAMLREGRIAWRGLTLRARVPGESGGSAPVPMELSAHDASVDTGPSSDDRTWQLAMPDVFSVRHTSVAAYLQPLVHEIKVSRADLLADLRQPTKRAAYLDMAGGLYYVLAEGIARAEEIPAECGVIEMRGGLLHTLRPAPMRAPSQEAGLPFAVWMALARAVPVARPESLQLRLGDSLENTGPLTDDAAPGS</sequence>
<proteinExistence type="predicted"/>
<name>A0A059KLP1_9BURK</name>
<gene>
    <name evidence="1" type="ORF">X805_21120</name>
</gene>
<dbReference type="EMBL" id="AZRA01000052">
    <property type="protein sequence ID" value="KDB52290.1"/>
    <property type="molecule type" value="Genomic_DNA"/>
</dbReference>
<comment type="caution">
    <text evidence="1">The sequence shown here is derived from an EMBL/GenBank/DDBJ whole genome shotgun (WGS) entry which is preliminary data.</text>
</comment>
<dbReference type="STRING" id="34103.SAMN05421778_12068"/>
<dbReference type="eggNOG" id="ENOG502ZAIT">
    <property type="taxonomic scope" value="Bacteria"/>
</dbReference>
<reference evidence="1 2" key="1">
    <citation type="journal article" date="2014" name="FEMS Microbiol. Ecol.">
        <title>Sphaerotilus natans encrusted with nanoball-shaped Fe(III) oxide minerals formed by nitrate-reducing mixotrophic Fe(II) oxidation.</title>
        <authorList>
            <person name="Park S."/>
            <person name="Kim D.H."/>
            <person name="Lee J.H."/>
            <person name="Hur H.G."/>
        </authorList>
    </citation>
    <scope>NUCLEOTIDE SEQUENCE [LARGE SCALE GENOMIC DNA]</scope>
    <source>
        <strain evidence="1 2">DSM 6575</strain>
    </source>
</reference>
<protein>
    <submittedName>
        <fullName evidence="1">Uncharacterized protein</fullName>
    </submittedName>
</protein>
<evidence type="ECO:0000313" key="1">
    <source>
        <dbReference type="EMBL" id="KDB52290.1"/>
    </source>
</evidence>
<dbReference type="Proteomes" id="UP000026714">
    <property type="component" value="Unassembled WGS sequence"/>
</dbReference>
<organism evidence="1 2">
    <name type="scientific">Sphaerotilus natans subsp. natans DSM 6575</name>
    <dbReference type="NCBI Taxonomy" id="1286631"/>
    <lineage>
        <taxon>Bacteria</taxon>
        <taxon>Pseudomonadati</taxon>
        <taxon>Pseudomonadota</taxon>
        <taxon>Betaproteobacteria</taxon>
        <taxon>Burkholderiales</taxon>
        <taxon>Sphaerotilaceae</taxon>
        <taxon>Sphaerotilus</taxon>
    </lineage>
</organism>